<dbReference type="InterPro" id="IPR036179">
    <property type="entry name" value="Ig-like_dom_sf"/>
</dbReference>
<dbReference type="InterPro" id="IPR013098">
    <property type="entry name" value="Ig_I-set"/>
</dbReference>
<evidence type="ECO:0000313" key="3">
    <source>
        <dbReference type="Ensembl" id="ENSAPEP00000015325.1"/>
    </source>
</evidence>
<dbReference type="InterPro" id="IPR003598">
    <property type="entry name" value="Ig_sub2"/>
</dbReference>
<dbReference type="InterPro" id="IPR003599">
    <property type="entry name" value="Ig_sub"/>
</dbReference>
<keyword evidence="1" id="KW-0393">Immunoglobulin domain</keyword>
<reference evidence="3 4" key="1">
    <citation type="submission" date="2018-03" db="EMBL/GenBank/DDBJ databases">
        <title>Finding Nemo's genes: A chromosome-scale reference assembly of the genome of the orange clownfish Amphiprion percula.</title>
        <authorList>
            <person name="Lehmann R."/>
        </authorList>
    </citation>
    <scope>NUCLEOTIDE SEQUENCE</scope>
</reference>
<evidence type="ECO:0000256" key="1">
    <source>
        <dbReference type="ARBA" id="ARBA00023319"/>
    </source>
</evidence>
<dbReference type="OMA" id="TPRITYE"/>
<protein>
    <recommendedName>
        <fullName evidence="2">Ig-like domain-containing protein</fullName>
    </recommendedName>
</protein>
<keyword evidence="4" id="KW-1185">Reference proteome</keyword>
<dbReference type="SUPFAM" id="SSF48726">
    <property type="entry name" value="Immunoglobulin"/>
    <property type="match status" value="2"/>
</dbReference>
<proteinExistence type="predicted"/>
<dbReference type="Gene3D" id="2.60.40.10">
    <property type="entry name" value="Immunoglobulins"/>
    <property type="match status" value="2"/>
</dbReference>
<evidence type="ECO:0000313" key="4">
    <source>
        <dbReference type="Proteomes" id="UP000265080"/>
    </source>
</evidence>
<dbReference type="PROSITE" id="PS50835">
    <property type="entry name" value="IG_LIKE"/>
    <property type="match status" value="1"/>
</dbReference>
<dbReference type="Ensembl" id="ENSAPET00000015724.1">
    <property type="protein sequence ID" value="ENSAPEP00000015325.1"/>
    <property type="gene ID" value="ENSAPEG00000010909.1"/>
</dbReference>
<feature type="domain" description="Ig-like" evidence="2">
    <location>
        <begin position="40"/>
        <end position="129"/>
    </location>
</feature>
<dbReference type="Pfam" id="PF07679">
    <property type="entry name" value="I-set"/>
    <property type="match status" value="2"/>
</dbReference>
<reference evidence="3" key="3">
    <citation type="submission" date="2025-09" db="UniProtKB">
        <authorList>
            <consortium name="Ensembl"/>
        </authorList>
    </citation>
    <scope>IDENTIFICATION</scope>
</reference>
<accession>A0A3P8SSS0</accession>
<dbReference type="InterPro" id="IPR013783">
    <property type="entry name" value="Ig-like_fold"/>
</dbReference>
<organism evidence="3 4">
    <name type="scientific">Amphiprion percula</name>
    <name type="common">Orange clownfish</name>
    <name type="synonym">Lutjanus percula</name>
    <dbReference type="NCBI Taxonomy" id="161767"/>
    <lineage>
        <taxon>Eukaryota</taxon>
        <taxon>Metazoa</taxon>
        <taxon>Chordata</taxon>
        <taxon>Craniata</taxon>
        <taxon>Vertebrata</taxon>
        <taxon>Euteleostomi</taxon>
        <taxon>Actinopterygii</taxon>
        <taxon>Neopterygii</taxon>
        <taxon>Teleostei</taxon>
        <taxon>Neoteleostei</taxon>
        <taxon>Acanthomorphata</taxon>
        <taxon>Ovalentaria</taxon>
        <taxon>Pomacentridae</taxon>
        <taxon>Amphiprion</taxon>
    </lineage>
</organism>
<evidence type="ECO:0000259" key="2">
    <source>
        <dbReference type="PROSITE" id="PS50835"/>
    </source>
</evidence>
<dbReference type="AlphaFoldDB" id="A0A3P8SSS0"/>
<dbReference type="STRING" id="161767.ENSAPEP00000015325"/>
<reference evidence="3" key="2">
    <citation type="submission" date="2025-08" db="UniProtKB">
        <authorList>
            <consortium name="Ensembl"/>
        </authorList>
    </citation>
    <scope>IDENTIFICATION</scope>
</reference>
<sequence length="251" mass="27935">MSTRQAGLHLKLEQHFVGNIYSVSSSSDVPSVLFYLLVPPKFTRTPARVSMVRPGQSKVFECQVTGTPEIDIYWFREGSEMSPSDRHQMAFDNSVATLEVCGAETKDSGLYYCEARNEAGSESCSMELKVKVTDQTSRGQQSDDTFTTQPAETREVPQIQAIIETRALTPEGKEHVIVPQPLTIRVPISGYPTPIAKWTFGEKELTTKDERVSMMTKSTFTELIVTPSVRPDKGIYTLQLENDITSVSGEI</sequence>
<dbReference type="Proteomes" id="UP000265080">
    <property type="component" value="Chromosome 12"/>
</dbReference>
<dbReference type="PANTHER" id="PTHR14340:SF19">
    <property type="entry name" value="IG-LIKE DOMAIN-CONTAINING PROTEIN"/>
    <property type="match status" value="1"/>
</dbReference>
<name>A0A3P8SSS0_AMPPE</name>
<dbReference type="GeneTree" id="ENSGT01110000267173"/>
<dbReference type="SMART" id="SM00409">
    <property type="entry name" value="IG"/>
    <property type="match status" value="1"/>
</dbReference>
<dbReference type="PANTHER" id="PTHR14340">
    <property type="entry name" value="MICROFIBRIL-ASSOCIATED GLYCOPROTEIN 3"/>
    <property type="match status" value="1"/>
</dbReference>
<dbReference type="InterPro" id="IPR007110">
    <property type="entry name" value="Ig-like_dom"/>
</dbReference>
<dbReference type="FunFam" id="2.60.40.10:FF:000022">
    <property type="entry name" value="Cardiac titin"/>
    <property type="match status" value="1"/>
</dbReference>
<dbReference type="SMART" id="SM00408">
    <property type="entry name" value="IGc2"/>
    <property type="match status" value="1"/>
</dbReference>